<dbReference type="Pfam" id="PF25622">
    <property type="entry name" value="Phi29_MCP"/>
    <property type="match status" value="1"/>
</dbReference>
<protein>
    <submittedName>
        <fullName evidence="1">Head protein</fullName>
    </submittedName>
</protein>
<sequence>MATKPKKATVNTNSATIMNAVRSTADSTYQKSVPVVQADDLGTLKAAGAAILSNPNLKNQFLTNIFNRIGKVIYTNNTFFNPWRFFKAGTLELGESVEDIFVQMATPHTYDAQEAETNWIKQEIPDVRATLYTLNYQGFYKQTIRERDLSNAFLSWNGLYDLVERIMRAIYTAANNDEFDAMKYLIALAVQKNSMVIRSINQDPATEAGAVAFIKDYLKVSDLMTLNKTEYNATGVNKTTEHEDQYLIITADMKQNLNVDNLAHMFGPQYATFQGNMVLIDSFASFNQTRLKKLFGDYYEEITPETLAILEKMPCADIGGEFLRVWDKFDEGQEFYNGEGLYKNVWVHTWKIMGVNPFENAVIWYNGASTGSVTGVKIFNAVTGQEVTTKQTQAQLAAYTYEVRVEGEGIFDAGYKITQISDNLTAETTVRNGKTLLLIGGVSVATGNTVTFTADGDPSKTATLTIDIVAVG</sequence>
<proteinExistence type="predicted"/>
<reference evidence="1" key="1">
    <citation type="journal article" date="2021" name="Proc. Natl. Acad. Sci. U.S.A.">
        <title>A Catalog of Tens of Thousands of Viruses from Human Metagenomes Reveals Hidden Associations with Chronic Diseases.</title>
        <authorList>
            <person name="Tisza M.J."/>
            <person name="Buck C.B."/>
        </authorList>
    </citation>
    <scope>NUCLEOTIDE SEQUENCE</scope>
    <source>
        <strain evidence="1">CtxZT69</strain>
    </source>
</reference>
<dbReference type="EMBL" id="BK015828">
    <property type="protein sequence ID" value="DAE27110.1"/>
    <property type="molecule type" value="Genomic_DNA"/>
</dbReference>
<evidence type="ECO:0000313" key="1">
    <source>
        <dbReference type="EMBL" id="DAE27110.1"/>
    </source>
</evidence>
<name>A0A8S5R6S2_9VIRU</name>
<organism evidence="1">
    <name type="scientific">virus sp. ctxZT69</name>
    <dbReference type="NCBI Taxonomy" id="2826818"/>
    <lineage>
        <taxon>Viruses</taxon>
    </lineage>
</organism>
<accession>A0A8S5R6S2</accession>